<dbReference type="InterPro" id="IPR021322">
    <property type="entry name" value="DUF2924"/>
</dbReference>
<protein>
    <recommendedName>
        <fullName evidence="4">Bacteriophage-related protein</fullName>
    </recommendedName>
</protein>
<organism evidence="2 3">
    <name type="scientific">Aminobacter aminovorans</name>
    <name type="common">Chelatobacter heintzii</name>
    <dbReference type="NCBI Taxonomy" id="83263"/>
    <lineage>
        <taxon>Bacteria</taxon>
        <taxon>Pseudomonadati</taxon>
        <taxon>Pseudomonadota</taxon>
        <taxon>Alphaproteobacteria</taxon>
        <taxon>Hyphomicrobiales</taxon>
        <taxon>Phyllobacteriaceae</taxon>
        <taxon>Aminobacter</taxon>
    </lineage>
</organism>
<gene>
    <name evidence="2" type="ORF">FHS67_006250</name>
</gene>
<accession>A0ABR6HH58</accession>
<sequence>MIAMRADGNLEQELAELDNLSRDELGARWQKQYGCLPPTGMRRELLIRSAAWHLQAKRLGGYSAETRRRLKVAMADVSKTLADRRADQLAQKADGVTVALADDACSTSRCEPRTAAEARTGNRSSSKPKRRDAPPGARLIRDWNGRTHVVDVIEGGYVFEAKLYSSLTAITRKITGSHWSGPRFFGLVTR</sequence>
<evidence type="ECO:0000313" key="2">
    <source>
        <dbReference type="EMBL" id="MBB3709891.1"/>
    </source>
</evidence>
<proteinExistence type="predicted"/>
<dbReference type="Pfam" id="PF11149">
    <property type="entry name" value="DUF2924"/>
    <property type="match status" value="1"/>
</dbReference>
<dbReference type="EMBL" id="JACICB010000037">
    <property type="protein sequence ID" value="MBB3709891.1"/>
    <property type="molecule type" value="Genomic_DNA"/>
</dbReference>
<keyword evidence="3" id="KW-1185">Reference proteome</keyword>
<evidence type="ECO:0000313" key="3">
    <source>
        <dbReference type="Proteomes" id="UP000577697"/>
    </source>
</evidence>
<dbReference type="Proteomes" id="UP000577697">
    <property type="component" value="Unassembled WGS sequence"/>
</dbReference>
<evidence type="ECO:0008006" key="4">
    <source>
        <dbReference type="Google" id="ProtNLM"/>
    </source>
</evidence>
<name>A0ABR6HH58_AMIAI</name>
<feature type="region of interest" description="Disordered" evidence="1">
    <location>
        <begin position="110"/>
        <end position="139"/>
    </location>
</feature>
<reference evidence="2 3" key="1">
    <citation type="submission" date="2020-08" db="EMBL/GenBank/DDBJ databases">
        <title>Genomic Encyclopedia of Type Strains, Phase IV (KMG-IV): sequencing the most valuable type-strain genomes for metagenomic binning, comparative biology and taxonomic classification.</title>
        <authorList>
            <person name="Goeker M."/>
        </authorList>
    </citation>
    <scope>NUCLEOTIDE SEQUENCE [LARGE SCALE GENOMIC DNA]</scope>
    <source>
        <strain evidence="2 3">DSM 10368</strain>
    </source>
</reference>
<evidence type="ECO:0000256" key="1">
    <source>
        <dbReference type="SAM" id="MobiDB-lite"/>
    </source>
</evidence>
<comment type="caution">
    <text evidence="2">The sequence shown here is derived from an EMBL/GenBank/DDBJ whole genome shotgun (WGS) entry which is preliminary data.</text>
</comment>